<keyword evidence="2" id="KW-1185">Reference proteome</keyword>
<evidence type="ECO:0000313" key="2">
    <source>
        <dbReference type="Proteomes" id="UP000219193"/>
    </source>
</evidence>
<sequence>MVDLGQKKVELSTFFYALHFQQKKLPEKFPAAKQIKNLCVGYYLC</sequence>
<organism evidence="1 2">
    <name type="scientific">Salinimicrobium sediminis</name>
    <dbReference type="NCBI Taxonomy" id="1343891"/>
    <lineage>
        <taxon>Bacteria</taxon>
        <taxon>Pseudomonadati</taxon>
        <taxon>Bacteroidota</taxon>
        <taxon>Flavobacteriia</taxon>
        <taxon>Flavobacteriales</taxon>
        <taxon>Flavobacteriaceae</taxon>
        <taxon>Salinimicrobium</taxon>
    </lineage>
</organism>
<gene>
    <name evidence="1" type="ORF">SAMN06296241_0779</name>
</gene>
<name>A0A285X1T4_9FLAO</name>
<dbReference type="AlphaFoldDB" id="A0A285X1T4"/>
<proteinExistence type="predicted"/>
<dbReference type="Proteomes" id="UP000219193">
    <property type="component" value="Unassembled WGS sequence"/>
</dbReference>
<protein>
    <submittedName>
        <fullName evidence="1">Uncharacterized protein</fullName>
    </submittedName>
</protein>
<evidence type="ECO:0000313" key="1">
    <source>
        <dbReference type="EMBL" id="SOC79258.1"/>
    </source>
</evidence>
<dbReference type="EMBL" id="OCMF01000001">
    <property type="protein sequence ID" value="SOC79258.1"/>
    <property type="molecule type" value="Genomic_DNA"/>
</dbReference>
<accession>A0A285X1T4</accession>
<reference evidence="2" key="1">
    <citation type="submission" date="2017-09" db="EMBL/GenBank/DDBJ databases">
        <authorList>
            <person name="Varghese N."/>
            <person name="Submissions S."/>
        </authorList>
    </citation>
    <scope>NUCLEOTIDE SEQUENCE [LARGE SCALE GENOMIC DNA]</scope>
    <source>
        <strain evidence="2">CGMCC 1.12641</strain>
    </source>
</reference>